<dbReference type="InterPro" id="IPR000571">
    <property type="entry name" value="Znf_CCCH"/>
</dbReference>
<dbReference type="EMBL" id="ML978219">
    <property type="protein sequence ID" value="KAF2027961.1"/>
    <property type="molecule type" value="Genomic_DNA"/>
</dbReference>
<dbReference type="AlphaFoldDB" id="A0A9P4LIG4"/>
<dbReference type="PROSITE" id="PS50103">
    <property type="entry name" value="ZF_C3H1"/>
    <property type="match status" value="1"/>
</dbReference>
<keyword evidence="1" id="KW-0479">Metal-binding</keyword>
<dbReference type="OrthoDB" id="3797741at2759"/>
<feature type="compositionally biased region" description="Basic and acidic residues" evidence="2">
    <location>
        <begin position="313"/>
        <end position="334"/>
    </location>
</feature>
<dbReference type="Proteomes" id="UP000799777">
    <property type="component" value="Unassembled WGS sequence"/>
</dbReference>
<comment type="caution">
    <text evidence="4">The sequence shown here is derived from an EMBL/GenBank/DDBJ whole genome shotgun (WGS) entry which is preliminary data.</text>
</comment>
<evidence type="ECO:0000256" key="2">
    <source>
        <dbReference type="SAM" id="MobiDB-lite"/>
    </source>
</evidence>
<name>A0A9P4LIG4_9PLEO</name>
<feature type="region of interest" description="Disordered" evidence="2">
    <location>
        <begin position="293"/>
        <end position="373"/>
    </location>
</feature>
<proteinExistence type="predicted"/>
<reference evidence="4" key="1">
    <citation type="journal article" date="2020" name="Stud. Mycol.">
        <title>101 Dothideomycetes genomes: a test case for predicting lifestyles and emergence of pathogens.</title>
        <authorList>
            <person name="Haridas S."/>
            <person name="Albert R."/>
            <person name="Binder M."/>
            <person name="Bloem J."/>
            <person name="Labutti K."/>
            <person name="Salamov A."/>
            <person name="Andreopoulos B."/>
            <person name="Baker S."/>
            <person name="Barry K."/>
            <person name="Bills G."/>
            <person name="Bluhm B."/>
            <person name="Cannon C."/>
            <person name="Castanera R."/>
            <person name="Culley D."/>
            <person name="Daum C."/>
            <person name="Ezra D."/>
            <person name="Gonzalez J."/>
            <person name="Henrissat B."/>
            <person name="Kuo A."/>
            <person name="Liang C."/>
            <person name="Lipzen A."/>
            <person name="Lutzoni F."/>
            <person name="Magnuson J."/>
            <person name="Mondo S."/>
            <person name="Nolan M."/>
            <person name="Ohm R."/>
            <person name="Pangilinan J."/>
            <person name="Park H.-J."/>
            <person name="Ramirez L."/>
            <person name="Alfaro M."/>
            <person name="Sun H."/>
            <person name="Tritt A."/>
            <person name="Yoshinaga Y."/>
            <person name="Zwiers L.-H."/>
            <person name="Turgeon B."/>
            <person name="Goodwin S."/>
            <person name="Spatafora J."/>
            <person name="Crous P."/>
            <person name="Grigoriev I."/>
        </authorList>
    </citation>
    <scope>NUCLEOTIDE SEQUENCE</scope>
    <source>
        <strain evidence="4">CBS 110217</strain>
    </source>
</reference>
<dbReference type="GO" id="GO:0008270">
    <property type="term" value="F:zinc ion binding"/>
    <property type="evidence" value="ECO:0007669"/>
    <property type="project" value="UniProtKB-KW"/>
</dbReference>
<organism evidence="4 5">
    <name type="scientific">Setomelanomma holmii</name>
    <dbReference type="NCBI Taxonomy" id="210430"/>
    <lineage>
        <taxon>Eukaryota</taxon>
        <taxon>Fungi</taxon>
        <taxon>Dikarya</taxon>
        <taxon>Ascomycota</taxon>
        <taxon>Pezizomycotina</taxon>
        <taxon>Dothideomycetes</taxon>
        <taxon>Pleosporomycetidae</taxon>
        <taxon>Pleosporales</taxon>
        <taxon>Pleosporineae</taxon>
        <taxon>Phaeosphaeriaceae</taxon>
        <taxon>Setomelanomma</taxon>
    </lineage>
</organism>
<accession>A0A9P4LIG4</accession>
<evidence type="ECO:0000313" key="5">
    <source>
        <dbReference type="Proteomes" id="UP000799777"/>
    </source>
</evidence>
<keyword evidence="1" id="KW-0862">Zinc</keyword>
<keyword evidence="5" id="KW-1185">Reference proteome</keyword>
<sequence>MARKTRSNTLSSQTFKEITNTKSISDSIPETILAAPVSTETAAPIEEEATMPTNDPSTIITTVVEHEEDLIDYDDDDLDVPIGTADVKNEHRDINLEVVIAAPDTHEDQAVTFPEEATEASNTMYEHAKYAMIWGTTALLTKNPELATALGLNDVENTVTVDVSQNGFTYEVIWKVKGIENSNGAPEEVSIASTEAQKDTAIEKSTTTELIATSTAAATTATYPSKSRSMKLCVYVNTPQGCSGGSRCEFSHEKEGKKCTSSDKRMMCPNGRKCAFKHWDDFKSATWEDGIVGVPHKAPTGPKVHVLGKRGRDHSDDAGAKRVKVSHAENERSARGRPQRGRGCGHGRGRGRGRGGSREPGMRVKGVGKTDAQ</sequence>
<feature type="zinc finger region" description="C3H1-type" evidence="1">
    <location>
        <begin position="227"/>
        <end position="255"/>
    </location>
</feature>
<evidence type="ECO:0000313" key="4">
    <source>
        <dbReference type="EMBL" id="KAF2027961.1"/>
    </source>
</evidence>
<feature type="domain" description="C3H1-type" evidence="3">
    <location>
        <begin position="227"/>
        <end position="255"/>
    </location>
</feature>
<feature type="compositionally biased region" description="Basic residues" evidence="2">
    <location>
        <begin position="335"/>
        <end position="355"/>
    </location>
</feature>
<keyword evidence="1" id="KW-0863">Zinc-finger</keyword>
<gene>
    <name evidence="4" type="ORF">EK21DRAFT_114309</name>
</gene>
<dbReference type="Gene3D" id="4.10.1000.10">
    <property type="entry name" value="Zinc finger, CCCH-type"/>
    <property type="match status" value="1"/>
</dbReference>
<evidence type="ECO:0000256" key="1">
    <source>
        <dbReference type="PROSITE-ProRule" id="PRU00723"/>
    </source>
</evidence>
<protein>
    <recommendedName>
        <fullName evidence="3">C3H1-type domain-containing protein</fullName>
    </recommendedName>
</protein>
<evidence type="ECO:0000259" key="3">
    <source>
        <dbReference type="PROSITE" id="PS50103"/>
    </source>
</evidence>